<gene>
    <name evidence="2" type="ORF">JHK64_03290</name>
</gene>
<evidence type="ECO:0000313" key="2">
    <source>
        <dbReference type="EMBL" id="MBJ8349656.1"/>
    </source>
</evidence>
<reference evidence="2 3" key="1">
    <citation type="journal article" date="2021" name="Int. J. Syst. Evol. Microbiol.">
        <title>Streptococcus vicugnae sp. nov., isolated from faeces of alpacas (Vicugna pacos) and cattle (Bos taurus), Streptococcus zalophi sp. nov., and Streptococcus pacificus sp. nov., isolated from respiratory tract of California sea lions (Zalophus californianus).</title>
        <authorList>
            <person name="Volokhov D.V."/>
            <person name="Zagorodnyaya T.A."/>
            <person name="Shen Z."/>
            <person name="Blom J."/>
            <person name="Furtak V.A."/>
            <person name="Eisenberg T."/>
            <person name="Fan P."/>
            <person name="Jeong K.C."/>
            <person name="Gao Y."/>
            <person name="Zhang S."/>
            <person name="Amselle M."/>
        </authorList>
    </citation>
    <scope>NUCLEOTIDE SEQUENCE [LARGE SCALE GENOMIC DNA]</scope>
    <source>
        <strain evidence="3">CSL7508-lung</strain>
    </source>
</reference>
<name>A0A934PA49_9STRE</name>
<keyword evidence="3" id="KW-1185">Reference proteome</keyword>
<dbReference type="AlphaFoldDB" id="A0A934PA49"/>
<sequence>MWYFKRFNQLTSEELFIILKERVRVFVVEQNCAYQEIDEDDLTAIHLFSLKDKELMAYCRLIPQENQVKLGRVLVPLSYRQKGLGKKLVLKAIDFWQQHYKVPLFAQAQAYLKEFYQEFGFETISDVYLEDDIPHMDMILTKNSKG</sequence>
<comment type="caution">
    <text evidence="2">The sequence shown here is derived from an EMBL/GenBank/DDBJ whole genome shotgun (WGS) entry which is preliminary data.</text>
</comment>
<accession>A0A934PA49</accession>
<evidence type="ECO:0000259" key="1">
    <source>
        <dbReference type="PROSITE" id="PS51186"/>
    </source>
</evidence>
<proteinExistence type="predicted"/>
<dbReference type="Proteomes" id="UP000644875">
    <property type="component" value="Unassembled WGS sequence"/>
</dbReference>
<evidence type="ECO:0000313" key="3">
    <source>
        <dbReference type="Proteomes" id="UP000644875"/>
    </source>
</evidence>
<dbReference type="RefSeq" id="WP_199567582.1">
    <property type="nucleotide sequence ID" value="NZ_JAENBP010000003.1"/>
</dbReference>
<dbReference type="EMBL" id="JAENBP010000003">
    <property type="protein sequence ID" value="MBJ8349656.1"/>
    <property type="molecule type" value="Genomic_DNA"/>
</dbReference>
<organism evidence="2 3">
    <name type="scientific">Streptococcus zalophi</name>
    <dbReference type="NCBI Taxonomy" id="640031"/>
    <lineage>
        <taxon>Bacteria</taxon>
        <taxon>Bacillati</taxon>
        <taxon>Bacillota</taxon>
        <taxon>Bacilli</taxon>
        <taxon>Lactobacillales</taxon>
        <taxon>Streptococcaceae</taxon>
        <taxon>Streptococcus</taxon>
    </lineage>
</organism>
<dbReference type="InterPro" id="IPR016181">
    <property type="entry name" value="Acyl_CoA_acyltransferase"/>
</dbReference>
<dbReference type="GO" id="GO:0016747">
    <property type="term" value="F:acyltransferase activity, transferring groups other than amino-acyl groups"/>
    <property type="evidence" value="ECO:0007669"/>
    <property type="project" value="InterPro"/>
</dbReference>
<protein>
    <submittedName>
        <fullName evidence="2">GNAT family N-acetyltransferase</fullName>
    </submittedName>
</protein>
<feature type="domain" description="N-acetyltransferase" evidence="1">
    <location>
        <begin position="5"/>
        <end position="143"/>
    </location>
</feature>
<dbReference type="SUPFAM" id="SSF55729">
    <property type="entry name" value="Acyl-CoA N-acyltransferases (Nat)"/>
    <property type="match status" value="1"/>
</dbReference>
<dbReference type="PROSITE" id="PS51186">
    <property type="entry name" value="GNAT"/>
    <property type="match status" value="1"/>
</dbReference>
<dbReference type="InterPro" id="IPR000182">
    <property type="entry name" value="GNAT_dom"/>
</dbReference>
<dbReference type="Pfam" id="PF13673">
    <property type="entry name" value="Acetyltransf_10"/>
    <property type="match status" value="1"/>
</dbReference>
<dbReference type="Gene3D" id="3.40.630.30">
    <property type="match status" value="1"/>
</dbReference>